<dbReference type="RefSeq" id="WP_119912027.1">
    <property type="nucleotide sequence ID" value="NZ_QZCH01000029.1"/>
</dbReference>
<dbReference type="EMBL" id="QZCH01000029">
    <property type="protein sequence ID" value="RJG40084.1"/>
    <property type="molecule type" value="Genomic_DNA"/>
</dbReference>
<dbReference type="PANTHER" id="PTHR43071:SF2">
    <property type="entry name" value="2-AMINO-4-HYDROXY-6-HYDROXYMETHYLDIHYDROPTERIDINE PYROPHOSPHOKINASE"/>
    <property type="match status" value="1"/>
</dbReference>
<dbReference type="NCBIfam" id="TIGR01498">
    <property type="entry name" value="folK"/>
    <property type="match status" value="1"/>
</dbReference>
<keyword evidence="7" id="KW-0289">Folate biosynthesis</keyword>
<keyword evidence="6" id="KW-0067">ATP-binding</keyword>
<name>A0A418YAS8_9GAMM</name>
<protein>
    <recommendedName>
        <fullName evidence="2">2-amino-4-hydroxy-6-hydroxymethyldihydropteridine diphosphokinase</fullName>
        <ecNumber evidence="2">2.7.6.3</ecNumber>
    </recommendedName>
</protein>
<dbReference type="Proteomes" id="UP000283255">
    <property type="component" value="Unassembled WGS sequence"/>
</dbReference>
<dbReference type="InterPro" id="IPR035907">
    <property type="entry name" value="Hppk_sf"/>
</dbReference>
<dbReference type="OrthoDB" id="9790168at2"/>
<evidence type="ECO:0000256" key="2">
    <source>
        <dbReference type="ARBA" id="ARBA00013253"/>
    </source>
</evidence>
<sequence>MARIFISVGSNVDREQHIRAGVKALYQAFDELEISSVFESEPVGFNGHAFYNFVVAASTELEVLAVVAILKQIERDNGRLAGDKKFAPRTLDLDLLLYDDLITEVGVQLPRGEIPHNAFVLWPLAELAPDRIHPELEQSYEKLWQAYDKSSQKLWKIPFIWNS</sequence>
<reference evidence="9 10" key="1">
    <citation type="submission" date="2018-09" db="EMBL/GenBank/DDBJ databases">
        <authorList>
            <person name="Wang F."/>
        </authorList>
    </citation>
    <scope>NUCLEOTIDE SEQUENCE [LARGE SCALE GENOMIC DNA]</scope>
    <source>
        <strain evidence="9 10">PLHSC7-2</strain>
    </source>
</reference>
<dbReference type="SUPFAM" id="SSF55083">
    <property type="entry name" value="6-hydroxymethyl-7,8-dihydropterin pyrophosphokinase, HPPK"/>
    <property type="match status" value="1"/>
</dbReference>
<organism evidence="9 10">
    <name type="scientific">Motilimonas pumila</name>
    <dbReference type="NCBI Taxonomy" id="2303987"/>
    <lineage>
        <taxon>Bacteria</taxon>
        <taxon>Pseudomonadati</taxon>
        <taxon>Pseudomonadota</taxon>
        <taxon>Gammaproteobacteria</taxon>
        <taxon>Alteromonadales</taxon>
        <taxon>Alteromonadales genera incertae sedis</taxon>
        <taxon>Motilimonas</taxon>
    </lineage>
</organism>
<reference evidence="9 10" key="2">
    <citation type="submission" date="2019-01" db="EMBL/GenBank/DDBJ databases">
        <title>Motilimonas pumilus sp. nov., isolated from the gut of sea cucumber (Apostichopus japonicus).</title>
        <authorList>
            <person name="Wang F.-Q."/>
            <person name="Ren L.-H."/>
            <person name="Lin Y.-W."/>
            <person name="Sun G.-H."/>
            <person name="Du Z.-J."/>
            <person name="Zhao J.-X."/>
            <person name="Liu X.-J."/>
            <person name="Liu L.-J."/>
        </authorList>
    </citation>
    <scope>NUCLEOTIDE SEQUENCE [LARGE SCALE GENOMIC DNA]</scope>
    <source>
        <strain evidence="9 10">PLHSC7-2</strain>
    </source>
</reference>
<accession>A0A418YAS8</accession>
<dbReference type="InterPro" id="IPR000550">
    <property type="entry name" value="Hppk"/>
</dbReference>
<gene>
    <name evidence="9" type="primary">folK</name>
    <name evidence="9" type="ORF">D1Z90_17175</name>
</gene>
<evidence type="ECO:0000259" key="8">
    <source>
        <dbReference type="PROSITE" id="PS00794"/>
    </source>
</evidence>
<keyword evidence="3 9" id="KW-0808">Transferase</keyword>
<dbReference type="Gene3D" id="3.30.70.560">
    <property type="entry name" value="7,8-Dihydro-6-hydroxymethylpterin-pyrophosphokinase HPPK"/>
    <property type="match status" value="1"/>
</dbReference>
<dbReference type="GO" id="GO:0003848">
    <property type="term" value="F:2-amino-4-hydroxy-6-hydroxymethyldihydropteridine diphosphokinase activity"/>
    <property type="evidence" value="ECO:0007669"/>
    <property type="project" value="UniProtKB-EC"/>
</dbReference>
<evidence type="ECO:0000256" key="7">
    <source>
        <dbReference type="ARBA" id="ARBA00022909"/>
    </source>
</evidence>
<dbReference type="EC" id="2.7.6.3" evidence="2"/>
<comment type="caution">
    <text evidence="9">The sequence shown here is derived from an EMBL/GenBank/DDBJ whole genome shotgun (WGS) entry which is preliminary data.</text>
</comment>
<evidence type="ECO:0000256" key="3">
    <source>
        <dbReference type="ARBA" id="ARBA00022679"/>
    </source>
</evidence>
<proteinExistence type="predicted"/>
<dbReference type="PROSITE" id="PS00794">
    <property type="entry name" value="HPPK"/>
    <property type="match status" value="1"/>
</dbReference>
<comment type="pathway">
    <text evidence="1">Cofactor biosynthesis; tetrahydrofolate biosynthesis; 2-amino-4-hydroxy-6-hydroxymethyl-7,8-dihydropteridine diphosphate from 7,8-dihydroneopterin triphosphate: step 4/4.</text>
</comment>
<dbReference type="GO" id="GO:0005524">
    <property type="term" value="F:ATP binding"/>
    <property type="evidence" value="ECO:0007669"/>
    <property type="project" value="UniProtKB-KW"/>
</dbReference>
<evidence type="ECO:0000256" key="1">
    <source>
        <dbReference type="ARBA" id="ARBA00005051"/>
    </source>
</evidence>
<keyword evidence="5 9" id="KW-0418">Kinase</keyword>
<evidence type="ECO:0000313" key="10">
    <source>
        <dbReference type="Proteomes" id="UP000283255"/>
    </source>
</evidence>
<dbReference type="GO" id="GO:0046656">
    <property type="term" value="P:folic acid biosynthetic process"/>
    <property type="evidence" value="ECO:0007669"/>
    <property type="project" value="UniProtKB-KW"/>
</dbReference>
<dbReference type="Pfam" id="PF01288">
    <property type="entry name" value="HPPK"/>
    <property type="match status" value="1"/>
</dbReference>
<evidence type="ECO:0000256" key="6">
    <source>
        <dbReference type="ARBA" id="ARBA00022840"/>
    </source>
</evidence>
<evidence type="ECO:0000256" key="5">
    <source>
        <dbReference type="ARBA" id="ARBA00022777"/>
    </source>
</evidence>
<dbReference type="PANTHER" id="PTHR43071">
    <property type="entry name" value="2-AMINO-4-HYDROXY-6-HYDROXYMETHYLDIHYDROPTERIDINE PYROPHOSPHOKINASE"/>
    <property type="match status" value="1"/>
</dbReference>
<evidence type="ECO:0000256" key="4">
    <source>
        <dbReference type="ARBA" id="ARBA00022741"/>
    </source>
</evidence>
<dbReference type="CDD" id="cd00483">
    <property type="entry name" value="HPPK"/>
    <property type="match status" value="1"/>
</dbReference>
<keyword evidence="4" id="KW-0547">Nucleotide-binding</keyword>
<dbReference type="GO" id="GO:0016301">
    <property type="term" value="F:kinase activity"/>
    <property type="evidence" value="ECO:0007669"/>
    <property type="project" value="UniProtKB-KW"/>
</dbReference>
<keyword evidence="10" id="KW-1185">Reference proteome</keyword>
<feature type="domain" description="7,8-dihydro-6-hydroxymethylpterin-pyrophosphokinase" evidence="8">
    <location>
        <begin position="85"/>
        <end position="96"/>
    </location>
</feature>
<dbReference type="AlphaFoldDB" id="A0A418YAS8"/>
<dbReference type="UniPathway" id="UPA00077">
    <property type="reaction ID" value="UER00155"/>
</dbReference>
<dbReference type="GO" id="GO:0046654">
    <property type="term" value="P:tetrahydrofolate biosynthetic process"/>
    <property type="evidence" value="ECO:0007669"/>
    <property type="project" value="UniProtKB-UniPathway"/>
</dbReference>
<evidence type="ECO:0000313" key="9">
    <source>
        <dbReference type="EMBL" id="RJG40084.1"/>
    </source>
</evidence>